<dbReference type="SMART" id="SM00388">
    <property type="entry name" value="HisKA"/>
    <property type="match status" value="1"/>
</dbReference>
<dbReference type="InterPro" id="IPR050351">
    <property type="entry name" value="BphY/WalK/GraS-like"/>
</dbReference>
<dbReference type="InterPro" id="IPR029016">
    <property type="entry name" value="GAF-like_dom_sf"/>
</dbReference>
<feature type="transmembrane region" description="Helical" evidence="8">
    <location>
        <begin position="182"/>
        <end position="203"/>
    </location>
</feature>
<keyword evidence="3" id="KW-0597">Phosphoprotein</keyword>
<keyword evidence="13" id="KW-1185">Reference proteome</keyword>
<feature type="domain" description="Histidine kinase" evidence="9">
    <location>
        <begin position="630"/>
        <end position="844"/>
    </location>
</feature>
<dbReference type="NCBIfam" id="TIGR00229">
    <property type="entry name" value="sensory_box"/>
    <property type="match status" value="1"/>
</dbReference>
<dbReference type="EMBL" id="BDQG01000001">
    <property type="protein sequence ID" value="GAW68391.1"/>
    <property type="molecule type" value="Genomic_DNA"/>
</dbReference>
<evidence type="ECO:0000259" key="9">
    <source>
        <dbReference type="PROSITE" id="PS50109"/>
    </source>
</evidence>
<feature type="domain" description="PAS" evidence="10">
    <location>
        <begin position="281"/>
        <end position="351"/>
    </location>
</feature>
<sequence>MLTFLIEMRCRYILLPAIVLPLPIIFLHQMPAPRACYDPPWLLFLTNTIFVGCISLVLTVIAARNYQASGRLKMLLLGAAMLGIGASGILAGIVRGFPGGANLNVTIYNSAAALAGLLHAIAAFILASGKNPQTTHRWRPMLLAFSYGMVIFFIALLALGSIKGILPLFFVQGTGPTPVRQVVLGSGILLYLFSFMLFLATYLRNREPFLLWYAAALCLTVIGMGGFFLQHCVGSPVGWVGRFSLYLGELYFLAALLVAGRSAQNRGESFDDILLSAVTGADEKIRTAFNCSTIGFGMTNLKGRFIDINPAFTAITGFTLPELQQMDLPSLIHPEDRDHNMELHRRMIAGEISDFTVENRYLTKGGGQIWVRKSVSLVRDRDDTPRWSVALIENITERKEAEWQLACELDVMMRLQKLSTLFVHRGNLEVVLAEVIEAAMAITGADFGNIQLRDTETGELVIAVQKGFPQRWVDHWNQRGKGKGTCGAAAATDRRVVVEDVEGSDLFAGSEELEMQRRAGVKGVQSTPLLSWSGEVVGVLSTHFKAVHRPDEATLRRLDLLCRQTADIISWLRADEVLRDQAKKLQESEQEALEAHDALSLLNQELEQRVLERTVKLTAINKELESFCYSVTHELGGPLRSMNCFSAIVLEEYGEQLDPEGRNYLERIAASASRMGHLVEGLLLLSRVTRREMARETVDLSTMVAEIVKEFGDQELMRQVELEIAAGVWGQFDQGLVRLALHNLLGNAWKYTCKTDRARIEFGTVRKGGESVFFVRDNGIGFDMAYAHKIFLPFERLEATAQFDGTGIGLATVQRVIEMHGGKVWAEAEPGRGATFYFTEGLHVAVC</sequence>
<evidence type="ECO:0000259" key="11">
    <source>
        <dbReference type="PROSITE" id="PS50113"/>
    </source>
</evidence>
<dbReference type="PANTHER" id="PTHR42878">
    <property type="entry name" value="TWO-COMPONENT HISTIDINE KINASE"/>
    <property type="match status" value="1"/>
</dbReference>
<dbReference type="Pfam" id="PF08447">
    <property type="entry name" value="PAS_3"/>
    <property type="match status" value="1"/>
</dbReference>
<dbReference type="InterPro" id="IPR004358">
    <property type="entry name" value="Sig_transdc_His_kin-like_C"/>
</dbReference>
<protein>
    <recommendedName>
        <fullName evidence="2">histidine kinase</fullName>
        <ecNumber evidence="2">2.7.13.3</ecNumber>
    </recommendedName>
</protein>
<dbReference type="Gene3D" id="3.30.450.40">
    <property type="match status" value="1"/>
</dbReference>
<feature type="transmembrane region" description="Helical" evidence="8">
    <location>
        <begin position="75"/>
        <end position="94"/>
    </location>
</feature>
<dbReference type="EC" id="2.7.13.3" evidence="2"/>
<dbReference type="Proteomes" id="UP000194153">
    <property type="component" value="Unassembled WGS sequence"/>
</dbReference>
<keyword evidence="4" id="KW-0808">Transferase</keyword>
<dbReference type="InterPro" id="IPR000014">
    <property type="entry name" value="PAS"/>
</dbReference>
<evidence type="ECO:0000256" key="8">
    <source>
        <dbReference type="SAM" id="Phobius"/>
    </source>
</evidence>
<dbReference type="InterPro" id="IPR000700">
    <property type="entry name" value="PAS-assoc_C"/>
</dbReference>
<comment type="catalytic activity">
    <reaction evidence="1">
        <text>ATP + protein L-histidine = ADP + protein N-phospho-L-histidine.</text>
        <dbReference type="EC" id="2.7.13.3"/>
    </reaction>
</comment>
<dbReference type="SUPFAM" id="SSF47384">
    <property type="entry name" value="Homodimeric domain of signal transducing histidine kinase"/>
    <property type="match status" value="1"/>
</dbReference>
<dbReference type="Gene3D" id="1.10.287.130">
    <property type="match status" value="1"/>
</dbReference>
<feature type="transmembrane region" description="Helical" evidence="8">
    <location>
        <begin position="210"/>
        <end position="231"/>
    </location>
</feature>
<dbReference type="CDD" id="cd00082">
    <property type="entry name" value="HisKA"/>
    <property type="match status" value="1"/>
</dbReference>
<name>A0ABQ0MMT5_9BACT</name>
<evidence type="ECO:0000256" key="1">
    <source>
        <dbReference type="ARBA" id="ARBA00000085"/>
    </source>
</evidence>
<dbReference type="InterPro" id="IPR036097">
    <property type="entry name" value="HisK_dim/P_sf"/>
</dbReference>
<accession>A0ABQ0MMT5</accession>
<dbReference type="SMART" id="SM00387">
    <property type="entry name" value="HATPase_c"/>
    <property type="match status" value="1"/>
</dbReference>
<dbReference type="SUPFAM" id="SSF55781">
    <property type="entry name" value="GAF domain-like"/>
    <property type="match status" value="1"/>
</dbReference>
<dbReference type="PROSITE" id="PS50113">
    <property type="entry name" value="PAC"/>
    <property type="match status" value="1"/>
</dbReference>
<keyword evidence="5 12" id="KW-0418">Kinase</keyword>
<organism evidence="12 13">
    <name type="scientific">Geoanaerobacter pelophilus</name>
    <dbReference type="NCBI Taxonomy" id="60036"/>
    <lineage>
        <taxon>Bacteria</taxon>
        <taxon>Pseudomonadati</taxon>
        <taxon>Thermodesulfobacteriota</taxon>
        <taxon>Desulfuromonadia</taxon>
        <taxon>Geobacterales</taxon>
        <taxon>Geobacteraceae</taxon>
        <taxon>Geoanaerobacter</taxon>
    </lineage>
</organism>
<feature type="domain" description="PAC" evidence="11">
    <location>
        <begin position="355"/>
        <end position="407"/>
    </location>
</feature>
<dbReference type="Pfam" id="PF00512">
    <property type="entry name" value="HisKA"/>
    <property type="match status" value="1"/>
</dbReference>
<keyword evidence="8" id="KW-1133">Transmembrane helix</keyword>
<feature type="transmembrane region" description="Helical" evidence="8">
    <location>
        <begin position="41"/>
        <end position="63"/>
    </location>
</feature>
<dbReference type="RefSeq" id="WP_085814542.1">
    <property type="nucleotide sequence ID" value="NZ_BDQG01000001.1"/>
</dbReference>
<evidence type="ECO:0000256" key="6">
    <source>
        <dbReference type="ARBA" id="ARBA00023136"/>
    </source>
</evidence>
<keyword evidence="8" id="KW-0812">Transmembrane</keyword>
<dbReference type="SUPFAM" id="SSF55785">
    <property type="entry name" value="PYP-like sensor domain (PAS domain)"/>
    <property type="match status" value="1"/>
</dbReference>
<evidence type="ECO:0000256" key="4">
    <source>
        <dbReference type="ARBA" id="ARBA00022679"/>
    </source>
</evidence>
<dbReference type="GO" id="GO:0016301">
    <property type="term" value="F:kinase activity"/>
    <property type="evidence" value="ECO:0007669"/>
    <property type="project" value="UniProtKB-KW"/>
</dbReference>
<dbReference type="InterPro" id="IPR035965">
    <property type="entry name" value="PAS-like_dom_sf"/>
</dbReference>
<dbReference type="InterPro" id="IPR005467">
    <property type="entry name" value="His_kinase_dom"/>
</dbReference>
<proteinExistence type="predicted"/>
<feature type="transmembrane region" description="Helical" evidence="8">
    <location>
        <begin position="12"/>
        <end position="29"/>
    </location>
</feature>
<feature type="transmembrane region" description="Helical" evidence="8">
    <location>
        <begin position="141"/>
        <end position="162"/>
    </location>
</feature>
<dbReference type="SMART" id="SM00091">
    <property type="entry name" value="PAS"/>
    <property type="match status" value="1"/>
</dbReference>
<dbReference type="SMART" id="SM00065">
    <property type="entry name" value="GAF"/>
    <property type="match status" value="1"/>
</dbReference>
<evidence type="ECO:0000256" key="7">
    <source>
        <dbReference type="SAM" id="Coils"/>
    </source>
</evidence>
<dbReference type="SMART" id="SM00086">
    <property type="entry name" value="PAC"/>
    <property type="match status" value="1"/>
</dbReference>
<evidence type="ECO:0000256" key="5">
    <source>
        <dbReference type="ARBA" id="ARBA00022777"/>
    </source>
</evidence>
<dbReference type="InterPro" id="IPR003594">
    <property type="entry name" value="HATPase_dom"/>
</dbReference>
<dbReference type="PANTHER" id="PTHR42878:SF15">
    <property type="entry name" value="BACTERIOPHYTOCHROME"/>
    <property type="match status" value="1"/>
</dbReference>
<comment type="caution">
    <text evidence="12">The sequence shown here is derived from an EMBL/GenBank/DDBJ whole genome shotgun (WGS) entry which is preliminary data.</text>
</comment>
<feature type="coiled-coil region" evidence="7">
    <location>
        <begin position="578"/>
        <end position="609"/>
    </location>
</feature>
<dbReference type="SUPFAM" id="SSF55874">
    <property type="entry name" value="ATPase domain of HSP90 chaperone/DNA topoisomerase II/histidine kinase"/>
    <property type="match status" value="1"/>
</dbReference>
<evidence type="ECO:0000313" key="13">
    <source>
        <dbReference type="Proteomes" id="UP000194153"/>
    </source>
</evidence>
<reference evidence="12 13" key="1">
    <citation type="submission" date="2017-04" db="EMBL/GenBank/DDBJ databases">
        <authorList>
            <consortium name="Geobacter pelophilus Genome Sequencing"/>
            <person name="Aoyagi T."/>
            <person name="Koike H."/>
            <person name="Hori T."/>
        </authorList>
    </citation>
    <scope>NUCLEOTIDE SEQUENCE [LARGE SCALE GENOMIC DNA]</scope>
    <source>
        <strain evidence="12 13">Drf2</strain>
    </source>
</reference>
<evidence type="ECO:0000256" key="3">
    <source>
        <dbReference type="ARBA" id="ARBA00022553"/>
    </source>
</evidence>
<gene>
    <name evidence="12" type="ORF">GPEL0_01f4723</name>
</gene>
<dbReference type="PRINTS" id="PR00344">
    <property type="entry name" value="BCTRLSENSOR"/>
</dbReference>
<dbReference type="InterPro" id="IPR013655">
    <property type="entry name" value="PAS_fold_3"/>
</dbReference>
<evidence type="ECO:0000256" key="2">
    <source>
        <dbReference type="ARBA" id="ARBA00012438"/>
    </source>
</evidence>
<dbReference type="Gene3D" id="3.30.450.20">
    <property type="entry name" value="PAS domain"/>
    <property type="match status" value="1"/>
</dbReference>
<dbReference type="PROSITE" id="PS50109">
    <property type="entry name" value="HIS_KIN"/>
    <property type="match status" value="1"/>
</dbReference>
<reference evidence="13" key="2">
    <citation type="submission" date="2017-05" db="EMBL/GenBank/DDBJ databases">
        <title>Draft genome sequence of Geobacter pelophilus, a iron(III)-reducing bacteria.</title>
        <authorList>
            <person name="Aoyagi T."/>
            <person name="Koike H."/>
            <person name="Morita T."/>
            <person name="Sato Y."/>
            <person name="Habe H."/>
            <person name="Hori T."/>
        </authorList>
    </citation>
    <scope>NUCLEOTIDE SEQUENCE [LARGE SCALE GENOMIC DNA]</scope>
    <source>
        <strain evidence="13">Drf2</strain>
    </source>
</reference>
<dbReference type="Pfam" id="PF13185">
    <property type="entry name" value="GAF_2"/>
    <property type="match status" value="1"/>
</dbReference>
<dbReference type="InterPro" id="IPR003018">
    <property type="entry name" value="GAF"/>
</dbReference>
<dbReference type="InterPro" id="IPR003661">
    <property type="entry name" value="HisK_dim/P_dom"/>
</dbReference>
<feature type="transmembrane region" description="Helical" evidence="8">
    <location>
        <begin position="106"/>
        <end position="129"/>
    </location>
</feature>
<evidence type="ECO:0000313" key="12">
    <source>
        <dbReference type="EMBL" id="GAW68391.1"/>
    </source>
</evidence>
<dbReference type="InterPro" id="IPR001610">
    <property type="entry name" value="PAC"/>
</dbReference>
<evidence type="ECO:0000259" key="10">
    <source>
        <dbReference type="PROSITE" id="PS50112"/>
    </source>
</evidence>
<dbReference type="CDD" id="cd00130">
    <property type="entry name" value="PAS"/>
    <property type="match status" value="1"/>
</dbReference>
<dbReference type="PROSITE" id="PS50112">
    <property type="entry name" value="PAS"/>
    <property type="match status" value="1"/>
</dbReference>
<dbReference type="InterPro" id="IPR036890">
    <property type="entry name" value="HATPase_C_sf"/>
</dbReference>
<dbReference type="Gene3D" id="3.30.565.10">
    <property type="entry name" value="Histidine kinase-like ATPase, C-terminal domain"/>
    <property type="match status" value="1"/>
</dbReference>
<dbReference type="Pfam" id="PF02518">
    <property type="entry name" value="HATPase_c"/>
    <property type="match status" value="1"/>
</dbReference>
<keyword evidence="6 8" id="KW-0472">Membrane</keyword>
<keyword evidence="7" id="KW-0175">Coiled coil</keyword>